<dbReference type="Pfam" id="PF13563">
    <property type="entry name" value="2_5_RNA_ligase2"/>
    <property type="match status" value="1"/>
</dbReference>
<name>A0A6A9UTD2_9ACTN</name>
<dbReference type="InterPro" id="IPR009097">
    <property type="entry name" value="Cyclic_Pdiesterase"/>
</dbReference>
<protein>
    <recommendedName>
        <fullName evidence="3">2'-5' RNA ligase family protein</fullName>
    </recommendedName>
</protein>
<keyword evidence="2" id="KW-1185">Reference proteome</keyword>
<evidence type="ECO:0008006" key="3">
    <source>
        <dbReference type="Google" id="ProtNLM"/>
    </source>
</evidence>
<dbReference type="Gene3D" id="3.90.1140.10">
    <property type="entry name" value="Cyclic phosphodiesterase"/>
    <property type="match status" value="1"/>
</dbReference>
<dbReference type="EMBL" id="WPCU01000003">
    <property type="protein sequence ID" value="MVA74834.1"/>
    <property type="molecule type" value="Genomic_DNA"/>
</dbReference>
<organism evidence="1 2">
    <name type="scientific">Auraticoccus cholistanensis</name>
    <dbReference type="NCBI Taxonomy" id="2656650"/>
    <lineage>
        <taxon>Bacteria</taxon>
        <taxon>Bacillati</taxon>
        <taxon>Actinomycetota</taxon>
        <taxon>Actinomycetes</taxon>
        <taxon>Propionibacteriales</taxon>
        <taxon>Propionibacteriaceae</taxon>
        <taxon>Auraticoccus</taxon>
    </lineage>
</organism>
<evidence type="ECO:0000313" key="1">
    <source>
        <dbReference type="EMBL" id="MVA74834.1"/>
    </source>
</evidence>
<dbReference type="Proteomes" id="UP000435304">
    <property type="component" value="Unassembled WGS sequence"/>
</dbReference>
<sequence length="226" mass="24237">MLDSHPVGGHHDRATVLGLPGVDGGLLCACALRLVLGHASESRPGPGGDTEPVLHLELLPDPATELRLRQDWARLEERGLPNLSRHRRDSNRPHLTVTISADEVAAAGVAPLLPDLRRATSTLPLPLAPAAVSVFGTGPWVLVRTLVVTPALLDLHARVQSVMGRPCVPHLAPGEWVPHTTIARRLDAAQVAAALEVLQPVELAGAVWERARLWDSARQQVTDVPR</sequence>
<reference evidence="1 2" key="1">
    <citation type="submission" date="2019-12" db="EMBL/GenBank/DDBJ databases">
        <title>Auraticoccus cholistani sp. nov., an actinomycete isolated from soil of Cholistan desert.</title>
        <authorList>
            <person name="Cheema M.T."/>
        </authorList>
    </citation>
    <scope>NUCLEOTIDE SEQUENCE [LARGE SCALE GENOMIC DNA]</scope>
    <source>
        <strain evidence="1 2">F435</strain>
    </source>
</reference>
<gene>
    <name evidence="1" type="ORF">GC722_02110</name>
</gene>
<accession>A0A6A9UTD2</accession>
<comment type="caution">
    <text evidence="1">The sequence shown here is derived from an EMBL/GenBank/DDBJ whole genome shotgun (WGS) entry which is preliminary data.</text>
</comment>
<dbReference type="AlphaFoldDB" id="A0A6A9UTD2"/>
<proteinExistence type="predicted"/>
<dbReference type="SUPFAM" id="SSF55144">
    <property type="entry name" value="LigT-like"/>
    <property type="match status" value="1"/>
</dbReference>
<evidence type="ECO:0000313" key="2">
    <source>
        <dbReference type="Proteomes" id="UP000435304"/>
    </source>
</evidence>